<name>A0A7D5PBG4_9EURY</name>
<protein>
    <submittedName>
        <fullName evidence="1">Uncharacterized protein</fullName>
    </submittedName>
</protein>
<organism evidence="1 2">
    <name type="scientific">Halosimplex pelagicum</name>
    <dbReference type="NCBI Taxonomy" id="869886"/>
    <lineage>
        <taxon>Archaea</taxon>
        <taxon>Methanobacteriati</taxon>
        <taxon>Methanobacteriota</taxon>
        <taxon>Stenosarchaea group</taxon>
        <taxon>Halobacteria</taxon>
        <taxon>Halobacteriales</taxon>
        <taxon>Haloarculaceae</taxon>
        <taxon>Halosimplex</taxon>
    </lineage>
</organism>
<accession>A0A7D5PBG4</accession>
<gene>
    <name evidence="1" type="ORF">HZS54_11755</name>
</gene>
<dbReference type="Proteomes" id="UP000509346">
    <property type="component" value="Chromosome"/>
</dbReference>
<evidence type="ECO:0000313" key="1">
    <source>
        <dbReference type="EMBL" id="QLH82242.1"/>
    </source>
</evidence>
<reference evidence="1 2" key="1">
    <citation type="submission" date="2020-07" db="EMBL/GenBank/DDBJ databases">
        <title>Halosimplex litoreum sp. nov. and Halosimplex rubrum sp. nov., isolated from different salt environments.</title>
        <authorList>
            <person name="Cui H."/>
        </authorList>
    </citation>
    <scope>NUCLEOTIDE SEQUENCE [LARGE SCALE GENOMIC DNA]</scope>
    <source>
        <strain evidence="1 2">R2</strain>
    </source>
</reference>
<keyword evidence="2" id="KW-1185">Reference proteome</keyword>
<dbReference type="RefSeq" id="WP_179922710.1">
    <property type="nucleotide sequence ID" value="NZ_CP058909.1"/>
</dbReference>
<dbReference type="GeneID" id="56083274"/>
<sequence>MKSIPPYLREVLEEAAEYHDENEDVSQVGAAHEIAYQNDSLVRMDEGSRDALDVLKDIQFVHPICADEFETYRASRNADYADSILEAVALRSLEELINVHLDDNQSFEGKSVPSNREIEYIGIDNPDVLSNIQVHVTAKEAVDIENAIADFLSKGDVDHPMMQEAKNFNRLWKGGLDNLNDTTIMLTSAEDVSVLLTALTGYEPREADFTTRIRHVVLEAIESPKSPIDPDEVETFTFGESELTAD</sequence>
<proteinExistence type="predicted"/>
<dbReference type="AlphaFoldDB" id="A0A7D5PBG4"/>
<evidence type="ECO:0000313" key="2">
    <source>
        <dbReference type="Proteomes" id="UP000509346"/>
    </source>
</evidence>
<dbReference type="EMBL" id="CP058909">
    <property type="protein sequence ID" value="QLH82242.1"/>
    <property type="molecule type" value="Genomic_DNA"/>
</dbReference>
<dbReference type="KEGG" id="hpel:HZS54_11755"/>
<dbReference type="OrthoDB" id="350570at2157"/>